<organism evidence="9 10">
    <name type="scientific">Desulfomonile tiedjei (strain ATCC 49306 / DSM 6799 / DCB-1)</name>
    <dbReference type="NCBI Taxonomy" id="706587"/>
    <lineage>
        <taxon>Bacteria</taxon>
        <taxon>Pseudomonadati</taxon>
        <taxon>Thermodesulfobacteriota</taxon>
        <taxon>Desulfomonilia</taxon>
        <taxon>Desulfomonilales</taxon>
        <taxon>Desulfomonilaceae</taxon>
        <taxon>Desulfomonile</taxon>
    </lineage>
</organism>
<evidence type="ECO:0000259" key="8">
    <source>
        <dbReference type="PROSITE" id="PS50928"/>
    </source>
</evidence>
<dbReference type="GO" id="GO:0055085">
    <property type="term" value="P:transmembrane transport"/>
    <property type="evidence" value="ECO:0007669"/>
    <property type="project" value="InterPro"/>
</dbReference>
<dbReference type="HOGENOM" id="CLU_046113_1_3_7"/>
<dbReference type="EMBL" id="CP003360">
    <property type="protein sequence ID" value="AFM23848.1"/>
    <property type="molecule type" value="Genomic_DNA"/>
</dbReference>
<comment type="subcellular location">
    <subcellularLocation>
        <location evidence="1 7">Cell membrane</location>
        <topology evidence="1 7">Multi-pass membrane protein</topology>
    </subcellularLocation>
</comment>
<dbReference type="AlphaFoldDB" id="I4C2Q7"/>
<dbReference type="GO" id="GO:0005886">
    <property type="term" value="C:plasma membrane"/>
    <property type="evidence" value="ECO:0007669"/>
    <property type="project" value="UniProtKB-SubCell"/>
</dbReference>
<keyword evidence="10" id="KW-1185">Reference proteome</keyword>
<name>I4C2Q7_DESTA</name>
<feature type="domain" description="ABC transmembrane type-1" evidence="8">
    <location>
        <begin position="54"/>
        <end position="238"/>
    </location>
</feature>
<evidence type="ECO:0000313" key="9">
    <source>
        <dbReference type="EMBL" id="AFM23848.1"/>
    </source>
</evidence>
<dbReference type="RefSeq" id="WP_014809001.1">
    <property type="nucleotide sequence ID" value="NC_018025.1"/>
</dbReference>
<feature type="transmembrane region" description="Helical" evidence="7">
    <location>
        <begin position="160"/>
        <end position="191"/>
    </location>
</feature>
<protein>
    <submittedName>
        <fullName evidence="9">ABC-type nitrate/sulfonate/bicarbonate transport system, permease component</fullName>
    </submittedName>
</protein>
<evidence type="ECO:0000313" key="10">
    <source>
        <dbReference type="Proteomes" id="UP000006055"/>
    </source>
</evidence>
<evidence type="ECO:0000256" key="2">
    <source>
        <dbReference type="ARBA" id="ARBA00022448"/>
    </source>
</evidence>
<evidence type="ECO:0000256" key="5">
    <source>
        <dbReference type="ARBA" id="ARBA00022989"/>
    </source>
</evidence>
<keyword evidence="6 7" id="KW-0472">Membrane</keyword>
<accession>I4C2Q7</accession>
<evidence type="ECO:0000256" key="3">
    <source>
        <dbReference type="ARBA" id="ARBA00022475"/>
    </source>
</evidence>
<dbReference type="PROSITE" id="PS50928">
    <property type="entry name" value="ABC_TM1"/>
    <property type="match status" value="1"/>
</dbReference>
<feature type="transmembrane region" description="Helical" evidence="7">
    <location>
        <begin position="7"/>
        <end position="26"/>
    </location>
</feature>
<dbReference type="Proteomes" id="UP000006055">
    <property type="component" value="Chromosome"/>
</dbReference>
<dbReference type="eggNOG" id="COG0600">
    <property type="taxonomic scope" value="Bacteria"/>
</dbReference>
<dbReference type="PANTHER" id="PTHR30151:SF0">
    <property type="entry name" value="ABC TRANSPORTER PERMEASE PROTEIN MJ0413-RELATED"/>
    <property type="match status" value="1"/>
</dbReference>
<keyword evidence="5 7" id="KW-1133">Transmembrane helix</keyword>
<dbReference type="STRING" id="706587.Desti_1134"/>
<reference evidence="10" key="1">
    <citation type="submission" date="2012-06" db="EMBL/GenBank/DDBJ databases">
        <title>Complete sequence of chromosome of Desulfomonile tiedjei DSM 6799.</title>
        <authorList>
            <person name="Lucas S."/>
            <person name="Copeland A."/>
            <person name="Lapidus A."/>
            <person name="Glavina del Rio T."/>
            <person name="Dalin E."/>
            <person name="Tice H."/>
            <person name="Bruce D."/>
            <person name="Goodwin L."/>
            <person name="Pitluck S."/>
            <person name="Peters L."/>
            <person name="Ovchinnikova G."/>
            <person name="Zeytun A."/>
            <person name="Lu M."/>
            <person name="Kyrpides N."/>
            <person name="Mavromatis K."/>
            <person name="Ivanova N."/>
            <person name="Brettin T."/>
            <person name="Detter J.C."/>
            <person name="Han C."/>
            <person name="Larimer F."/>
            <person name="Land M."/>
            <person name="Hauser L."/>
            <person name="Markowitz V."/>
            <person name="Cheng J.-F."/>
            <person name="Hugenholtz P."/>
            <person name="Woyke T."/>
            <person name="Wu D."/>
            <person name="Spring S."/>
            <person name="Schroeder M."/>
            <person name="Brambilla E."/>
            <person name="Klenk H.-P."/>
            <person name="Eisen J.A."/>
        </authorList>
    </citation>
    <scope>NUCLEOTIDE SEQUENCE [LARGE SCALE GENOMIC DNA]</scope>
    <source>
        <strain evidence="10">ATCC 49306 / DSM 6799 / DCB-1</strain>
    </source>
</reference>
<evidence type="ECO:0000256" key="6">
    <source>
        <dbReference type="ARBA" id="ARBA00023136"/>
    </source>
</evidence>
<feature type="transmembrane region" description="Helical" evidence="7">
    <location>
        <begin position="92"/>
        <end position="114"/>
    </location>
</feature>
<dbReference type="Pfam" id="PF00528">
    <property type="entry name" value="BPD_transp_1"/>
    <property type="match status" value="1"/>
</dbReference>
<feature type="transmembrane region" description="Helical" evidence="7">
    <location>
        <begin position="216"/>
        <end position="234"/>
    </location>
</feature>
<keyword evidence="4 7" id="KW-0812">Transmembrane</keyword>
<dbReference type="OrthoDB" id="5449677at2"/>
<sequence>MTNSRTSYFWGVLVLLAIWQIGAWIAGEMVLAGPFTVLRKLVSEAGTRKFWLHVSTSWMRVLASLAISFITAVPLGLLLGSNPRADRLASPLIYLTYPVPKIVLLPLVLLIFGLGDMGKIAMLSLILFYQLLITTRDAARSVPRSARYALFSLGGTKRHLFAHVIWPSTLPSVFTALRIATGTVVAVLFFVESIGTRYGMGFYILDAWGRGDVPQIFVGIVVLALMGVVLYETFDILERVFCKWNQL</sequence>
<keyword evidence="2 7" id="KW-0813">Transport</keyword>
<keyword evidence="3" id="KW-1003">Cell membrane</keyword>
<feature type="transmembrane region" description="Helical" evidence="7">
    <location>
        <begin position="58"/>
        <end position="80"/>
    </location>
</feature>
<dbReference type="KEGG" id="dti:Desti_1134"/>
<evidence type="ECO:0000256" key="1">
    <source>
        <dbReference type="ARBA" id="ARBA00004651"/>
    </source>
</evidence>
<dbReference type="Gene3D" id="1.10.3720.10">
    <property type="entry name" value="MetI-like"/>
    <property type="match status" value="1"/>
</dbReference>
<gene>
    <name evidence="9" type="ordered locus">Desti_1134</name>
</gene>
<dbReference type="InterPro" id="IPR000515">
    <property type="entry name" value="MetI-like"/>
</dbReference>
<dbReference type="SUPFAM" id="SSF161098">
    <property type="entry name" value="MetI-like"/>
    <property type="match status" value="1"/>
</dbReference>
<dbReference type="InterPro" id="IPR035906">
    <property type="entry name" value="MetI-like_sf"/>
</dbReference>
<comment type="similarity">
    <text evidence="7">Belongs to the binding-protein-dependent transport system permease family.</text>
</comment>
<dbReference type="CDD" id="cd06261">
    <property type="entry name" value="TM_PBP2"/>
    <property type="match status" value="1"/>
</dbReference>
<proteinExistence type="inferred from homology"/>
<evidence type="ECO:0000256" key="7">
    <source>
        <dbReference type="RuleBase" id="RU363032"/>
    </source>
</evidence>
<dbReference type="PANTHER" id="PTHR30151">
    <property type="entry name" value="ALKANE SULFONATE ABC TRANSPORTER-RELATED, MEMBRANE SUBUNIT"/>
    <property type="match status" value="1"/>
</dbReference>
<evidence type="ECO:0000256" key="4">
    <source>
        <dbReference type="ARBA" id="ARBA00022692"/>
    </source>
</evidence>